<dbReference type="Proteomes" id="UP000276864">
    <property type="component" value="Unassembled WGS sequence"/>
</dbReference>
<dbReference type="EMBL" id="QWIK01000915">
    <property type="protein sequence ID" value="RMX99486.1"/>
    <property type="molecule type" value="Genomic_DNA"/>
</dbReference>
<dbReference type="Pfam" id="PF12223">
    <property type="entry name" value="DUF3602"/>
    <property type="match status" value="1"/>
</dbReference>
<dbReference type="EMBL" id="QWIL01003297">
    <property type="protein sequence ID" value="RMX89115.1"/>
    <property type="molecule type" value="Genomic_DNA"/>
</dbReference>
<evidence type="ECO:0000256" key="1">
    <source>
        <dbReference type="SAM" id="MobiDB-lite"/>
    </source>
</evidence>
<dbReference type="PANTHER" id="PTHR34693">
    <property type="entry name" value="PROTEIN PAR32"/>
    <property type="match status" value="1"/>
</dbReference>
<dbReference type="PANTHER" id="PTHR34693:SF2">
    <property type="entry name" value="DUF3602 DOMAIN-CONTAINING PROTEIN"/>
    <property type="match status" value="1"/>
</dbReference>
<dbReference type="InterPro" id="IPR053203">
    <property type="entry name" value="Cisplatin_resist-associated"/>
</dbReference>
<evidence type="ECO:0000313" key="4">
    <source>
        <dbReference type="EMBL" id="RMY00205.1"/>
    </source>
</evidence>
<reference evidence="5 6" key="1">
    <citation type="journal article" date="2018" name="BMC Genomics">
        <title>Genomic evidence for intraspecific hybridization in a clonal and extremely halotolerant yeast.</title>
        <authorList>
            <person name="Gostincar C."/>
            <person name="Stajich J.E."/>
            <person name="Zupancic J."/>
            <person name="Zalar P."/>
            <person name="Gunde-Cimerman N."/>
        </authorList>
    </citation>
    <scope>NUCLEOTIDE SEQUENCE [LARGE SCALE GENOMIC DNA]</scope>
    <source>
        <strain evidence="4 6">EXF-6651</strain>
        <strain evidence="3 7">EXF-6654</strain>
        <strain evidence="2 5">EXF-6669</strain>
    </source>
</reference>
<evidence type="ECO:0000313" key="3">
    <source>
        <dbReference type="EMBL" id="RMX99486.1"/>
    </source>
</evidence>
<dbReference type="OrthoDB" id="5424462at2759"/>
<dbReference type="Proteomes" id="UP000282582">
    <property type="component" value="Unassembled WGS sequence"/>
</dbReference>
<dbReference type="InterPro" id="IPR022024">
    <property type="entry name" value="DUF3602"/>
</dbReference>
<comment type="caution">
    <text evidence="2">The sequence shown here is derived from an EMBL/GenBank/DDBJ whole genome shotgun (WGS) entry which is preliminary data.</text>
</comment>
<protein>
    <submittedName>
        <fullName evidence="2">Uncharacterized protein</fullName>
    </submittedName>
</protein>
<evidence type="ECO:0000313" key="7">
    <source>
        <dbReference type="Proteomes" id="UP000282582"/>
    </source>
</evidence>
<accession>A0A3M6XE62</accession>
<dbReference type="VEuPathDB" id="FungiDB:BTJ68_07098"/>
<evidence type="ECO:0000313" key="2">
    <source>
        <dbReference type="EMBL" id="RMX89115.1"/>
    </source>
</evidence>
<dbReference type="Proteomes" id="UP000271337">
    <property type="component" value="Unassembled WGS sequence"/>
</dbReference>
<proteinExistence type="predicted"/>
<evidence type="ECO:0000313" key="6">
    <source>
        <dbReference type="Proteomes" id="UP000276864"/>
    </source>
</evidence>
<evidence type="ECO:0000313" key="5">
    <source>
        <dbReference type="Proteomes" id="UP000271337"/>
    </source>
</evidence>
<sequence length="171" mass="18670">MNPSPDFSNLSTMPRNFSVVEPHPSVVNHGGYIGSGIGGAGNYKHYNRAELTPGPSAQGPAARIPLKKRPDRVVPCGRGGAGNMRRVTNSPEPEMFQFDEEMMKQRETAAPTYHIGRGGAANFVDEMKPRTNRMGSTGSDMSVNSDRSEASSVRSRMEGTFNRLTRKISNR</sequence>
<feature type="compositionally biased region" description="Polar residues" evidence="1">
    <location>
        <begin position="133"/>
        <end position="154"/>
    </location>
</feature>
<dbReference type="EMBL" id="QWIM01003506">
    <property type="protein sequence ID" value="RMY00205.1"/>
    <property type="molecule type" value="Genomic_DNA"/>
</dbReference>
<organism evidence="2 5">
    <name type="scientific">Hortaea werneckii</name>
    <name type="common">Black yeast</name>
    <name type="synonym">Cladosporium werneckii</name>
    <dbReference type="NCBI Taxonomy" id="91943"/>
    <lineage>
        <taxon>Eukaryota</taxon>
        <taxon>Fungi</taxon>
        <taxon>Dikarya</taxon>
        <taxon>Ascomycota</taxon>
        <taxon>Pezizomycotina</taxon>
        <taxon>Dothideomycetes</taxon>
        <taxon>Dothideomycetidae</taxon>
        <taxon>Mycosphaerellales</taxon>
        <taxon>Teratosphaeriaceae</taxon>
        <taxon>Hortaea</taxon>
    </lineage>
</organism>
<dbReference type="AlphaFoldDB" id="A0A3M6XE62"/>
<gene>
    <name evidence="4" type="ORF">D0866_15958</name>
    <name evidence="2" type="ORF">D0867_15469</name>
    <name evidence="3" type="ORF">D0868_09520</name>
</gene>
<name>A0A3M6XE62_HORWE</name>
<feature type="region of interest" description="Disordered" evidence="1">
    <location>
        <begin position="128"/>
        <end position="171"/>
    </location>
</feature>